<evidence type="ECO:0000313" key="2">
    <source>
        <dbReference type="Proteomes" id="UP001204953"/>
    </source>
</evidence>
<dbReference type="AlphaFoldDB" id="A0AAE3GS19"/>
<gene>
    <name evidence="1" type="ORF">NJ959_12510</name>
</gene>
<accession>A0AAE3GS19</accession>
<sequence length="54" mass="6226">MTYLILAQNFGGMGEWGVGSGEWEMAEDSRIGWNPFSGNYRQSRKPFRSQYCKT</sequence>
<protein>
    <submittedName>
        <fullName evidence="1">Uncharacterized protein</fullName>
    </submittedName>
</protein>
<dbReference type="RefSeq" id="WP_254012062.1">
    <property type="nucleotide sequence ID" value="NZ_JAMZMM010000104.1"/>
</dbReference>
<proteinExistence type="predicted"/>
<keyword evidence="2" id="KW-1185">Reference proteome</keyword>
<dbReference type="EMBL" id="JAMZMM010000104">
    <property type="protein sequence ID" value="MCP2729279.1"/>
    <property type="molecule type" value="Genomic_DNA"/>
</dbReference>
<organism evidence="1 2">
    <name type="scientific">Limnofasciculus baicalensis BBK-W-15</name>
    <dbReference type="NCBI Taxonomy" id="2699891"/>
    <lineage>
        <taxon>Bacteria</taxon>
        <taxon>Bacillati</taxon>
        <taxon>Cyanobacteriota</taxon>
        <taxon>Cyanophyceae</taxon>
        <taxon>Coleofasciculales</taxon>
        <taxon>Coleofasciculaceae</taxon>
        <taxon>Limnofasciculus</taxon>
        <taxon>Limnofasciculus baicalensis</taxon>
    </lineage>
</organism>
<comment type="caution">
    <text evidence="1">The sequence shown here is derived from an EMBL/GenBank/DDBJ whole genome shotgun (WGS) entry which is preliminary data.</text>
</comment>
<reference evidence="1" key="1">
    <citation type="submission" date="2022-06" db="EMBL/GenBank/DDBJ databases">
        <title>New cyanobacteria of genus Symplocastrum in benthos of Lake Baikal.</title>
        <authorList>
            <person name="Sorokovikova E."/>
            <person name="Tikhonova I."/>
            <person name="Krasnopeev A."/>
            <person name="Evseev P."/>
            <person name="Gladkikh A."/>
            <person name="Belykh O."/>
        </authorList>
    </citation>
    <scope>NUCLEOTIDE SEQUENCE</scope>
    <source>
        <strain evidence="1">BBK-W-15</strain>
    </source>
</reference>
<name>A0AAE3GS19_9CYAN</name>
<evidence type="ECO:0000313" key="1">
    <source>
        <dbReference type="EMBL" id="MCP2729279.1"/>
    </source>
</evidence>
<dbReference type="Proteomes" id="UP001204953">
    <property type="component" value="Unassembled WGS sequence"/>
</dbReference>